<gene>
    <name evidence="1" type="ORF">SAMN05421684_4243</name>
</gene>
<reference evidence="2" key="1">
    <citation type="submission" date="2016-10" db="EMBL/GenBank/DDBJ databases">
        <authorList>
            <person name="Varghese N."/>
            <person name="Submissions S."/>
        </authorList>
    </citation>
    <scope>NUCLEOTIDE SEQUENCE [LARGE SCALE GENOMIC DNA]</scope>
    <source>
        <strain evidence="2">DSM 44718</strain>
    </source>
</reference>
<organism evidence="1 2">
    <name type="scientific">Asanoa ishikariensis</name>
    <dbReference type="NCBI Taxonomy" id="137265"/>
    <lineage>
        <taxon>Bacteria</taxon>
        <taxon>Bacillati</taxon>
        <taxon>Actinomycetota</taxon>
        <taxon>Actinomycetes</taxon>
        <taxon>Micromonosporales</taxon>
        <taxon>Micromonosporaceae</taxon>
        <taxon>Asanoa</taxon>
    </lineage>
</organism>
<evidence type="ECO:0000313" key="1">
    <source>
        <dbReference type="EMBL" id="SDZ29374.1"/>
    </source>
</evidence>
<dbReference type="RefSeq" id="WP_143049826.1">
    <property type="nucleotide sequence ID" value="NZ_BOND01000020.1"/>
</dbReference>
<evidence type="ECO:0000313" key="2">
    <source>
        <dbReference type="Proteomes" id="UP000199632"/>
    </source>
</evidence>
<dbReference type="EMBL" id="FNQB01000002">
    <property type="protein sequence ID" value="SDZ29374.1"/>
    <property type="molecule type" value="Genomic_DNA"/>
</dbReference>
<dbReference type="AlphaFoldDB" id="A0A1H3RUI4"/>
<accession>A0A1H3RUI4</accession>
<dbReference type="OrthoDB" id="5189174at2"/>
<sequence>MSDEDFAVLPQVEAAGLHLRSGLVGFDRGDSDVRAAEHWFAELLGDQRDRVVACTHLLRVPSPHVAFSIALPSGVEVDLPPVPDGLAAAAALAREEHLSGQGGRAFAYPGRDACVGVLSVAELLSRSAIERVTVMGGAPAAADTLIETRDHVRPLWMAGKLTLVTLPHTDGRIAPFEMPEEIPCCALH</sequence>
<dbReference type="Proteomes" id="UP000199632">
    <property type="component" value="Unassembled WGS sequence"/>
</dbReference>
<proteinExistence type="predicted"/>
<name>A0A1H3RUI4_9ACTN</name>
<keyword evidence="2" id="KW-1185">Reference proteome</keyword>
<dbReference type="STRING" id="137265.SAMN05421684_4243"/>
<protein>
    <submittedName>
        <fullName evidence="1">Uncharacterized protein</fullName>
    </submittedName>
</protein>